<dbReference type="Proteomes" id="UP001221268">
    <property type="component" value="Chromosome"/>
</dbReference>
<organism evidence="2 3">
    <name type="scientific">Neisseria lisongii</name>
    <dbReference type="NCBI Taxonomy" id="2912188"/>
    <lineage>
        <taxon>Bacteria</taxon>
        <taxon>Pseudomonadati</taxon>
        <taxon>Pseudomonadota</taxon>
        <taxon>Betaproteobacteria</taxon>
        <taxon>Neisseriales</taxon>
        <taxon>Neisseriaceae</taxon>
        <taxon>Neisseria</taxon>
    </lineage>
</organism>
<feature type="transmembrane region" description="Helical" evidence="1">
    <location>
        <begin position="153"/>
        <end position="184"/>
    </location>
</feature>
<dbReference type="RefSeq" id="WP_237090802.1">
    <property type="nucleotide sequence ID" value="NZ_CP116766.1"/>
</dbReference>
<feature type="transmembrane region" description="Helical" evidence="1">
    <location>
        <begin position="128"/>
        <end position="146"/>
    </location>
</feature>
<reference evidence="2 3" key="1">
    <citation type="submission" date="2023-01" db="EMBL/GenBank/DDBJ databases">
        <authorList>
            <person name="Yang C."/>
        </authorList>
    </citation>
    <scope>NUCLEOTIDE SEQUENCE [LARGE SCALE GENOMIC DNA]</scope>
    <source>
        <strain evidence="2 3">ZJ106</strain>
    </source>
</reference>
<evidence type="ECO:0000256" key="1">
    <source>
        <dbReference type="SAM" id="Phobius"/>
    </source>
</evidence>
<dbReference type="EMBL" id="CP116766">
    <property type="protein sequence ID" value="WCL71179.1"/>
    <property type="molecule type" value="Genomic_DNA"/>
</dbReference>
<feature type="transmembrane region" description="Helical" evidence="1">
    <location>
        <begin position="190"/>
        <end position="209"/>
    </location>
</feature>
<accession>A0ABY7RHR0</accession>
<feature type="transmembrane region" description="Helical" evidence="1">
    <location>
        <begin position="272"/>
        <end position="292"/>
    </location>
</feature>
<keyword evidence="1" id="KW-0812">Transmembrane</keyword>
<gene>
    <name evidence="2" type="ORF">PJU73_07515</name>
</gene>
<feature type="transmembrane region" description="Helical" evidence="1">
    <location>
        <begin position="355"/>
        <end position="381"/>
    </location>
</feature>
<feature type="transmembrane region" description="Helical" evidence="1">
    <location>
        <begin position="401"/>
        <end position="419"/>
    </location>
</feature>
<keyword evidence="3" id="KW-1185">Reference proteome</keyword>
<feature type="transmembrane region" description="Helical" evidence="1">
    <location>
        <begin position="431"/>
        <end position="453"/>
    </location>
</feature>
<evidence type="ECO:0000313" key="3">
    <source>
        <dbReference type="Proteomes" id="UP001221268"/>
    </source>
</evidence>
<feature type="transmembrane region" description="Helical" evidence="1">
    <location>
        <begin position="216"/>
        <end position="235"/>
    </location>
</feature>
<keyword evidence="1" id="KW-0472">Membrane</keyword>
<feature type="transmembrane region" description="Helical" evidence="1">
    <location>
        <begin position="70"/>
        <end position="88"/>
    </location>
</feature>
<keyword evidence="1" id="KW-1133">Transmembrane helix</keyword>
<sequence>MLTYTPPSASTFKTREKPWLLLLMAFAWLWPGVFSHDLWHPNEPALFTAVEAAVQSGAYWHADVLGRTDFSVSPVYLWTAATLVRLFSPWAMDAYAAARLASVLFTAVGLFGCGVAGFHFLGRHHGRSVVLALIGCVGLLPMTHFLNGTSLTFAALGLILCGFSLAGKKVIAASLLLGGGWVLLSLAEGWLLPLSLMALALLLPLHAAWRFKRYWLTLFGAFAVALPLLPLYPFALRLYSPQEFAVWRDAYLLGIWGGLQPHNLPAFQTASLLYYLKNLLWFTFPAWPLAVWSGVRMRITAQAWGVLAAAWLVLVLLLLSFDPQPVQERLVWLLPPLALLAAAQLDGLRRGAAAFLNWFGIMTFGLLAAFLWLGFAAANYGWPAKLAERAAYFSPYYLPDIDTMPMVVAVLFTPLWLLAITRKNIRGRQAVTNWAAGVTLAWALLMTLLLPWLDAAKSHAPVVRQMEASLSAELKKEISDGLSCISVAPQAETARMAWAQYGHLPLTLDEHCTYRLVEQPKTAAAPTGWRMIWQGARPRNKTEGFALLEKL</sequence>
<feature type="transmembrane region" description="Helical" evidence="1">
    <location>
        <begin position="299"/>
        <end position="318"/>
    </location>
</feature>
<evidence type="ECO:0000313" key="2">
    <source>
        <dbReference type="EMBL" id="WCL71179.1"/>
    </source>
</evidence>
<protein>
    <submittedName>
        <fullName evidence="2">Glycosyltransferase family 39 protein</fullName>
    </submittedName>
</protein>
<proteinExistence type="predicted"/>
<feature type="transmembrane region" description="Helical" evidence="1">
    <location>
        <begin position="100"/>
        <end position="122"/>
    </location>
</feature>
<name>A0ABY7RHR0_9NEIS</name>
<feature type="transmembrane region" description="Helical" evidence="1">
    <location>
        <begin position="330"/>
        <end position="348"/>
    </location>
</feature>